<dbReference type="EMBL" id="CP120627">
    <property type="protein sequence ID" value="WEW55103.1"/>
    <property type="molecule type" value="Genomic_DNA"/>
</dbReference>
<reference evidence="2" key="1">
    <citation type="submission" date="2023-03" db="EMBL/GenBank/DDBJ databases">
        <title>Emydomyces testavorans Genome Sequence.</title>
        <authorList>
            <person name="Hoyer L."/>
        </authorList>
    </citation>
    <scope>NUCLEOTIDE SEQUENCE</scope>
    <source>
        <strain evidence="2">16-2883</strain>
    </source>
</reference>
<feature type="compositionally biased region" description="Basic and acidic residues" evidence="1">
    <location>
        <begin position="91"/>
        <end position="128"/>
    </location>
</feature>
<feature type="region of interest" description="Disordered" evidence="1">
    <location>
        <begin position="1"/>
        <end position="22"/>
    </location>
</feature>
<evidence type="ECO:0000256" key="1">
    <source>
        <dbReference type="SAM" id="MobiDB-lite"/>
    </source>
</evidence>
<feature type="region of interest" description="Disordered" evidence="1">
    <location>
        <begin position="35"/>
        <end position="128"/>
    </location>
</feature>
<keyword evidence="3" id="KW-1185">Reference proteome</keyword>
<name>A0AAF0DB87_9EURO</name>
<evidence type="ECO:0000313" key="2">
    <source>
        <dbReference type="EMBL" id="WEW55103.1"/>
    </source>
</evidence>
<accession>A0AAF0DB87</accession>
<organism evidence="2 3">
    <name type="scientific">Emydomyces testavorans</name>
    <dbReference type="NCBI Taxonomy" id="2070801"/>
    <lineage>
        <taxon>Eukaryota</taxon>
        <taxon>Fungi</taxon>
        <taxon>Dikarya</taxon>
        <taxon>Ascomycota</taxon>
        <taxon>Pezizomycotina</taxon>
        <taxon>Eurotiomycetes</taxon>
        <taxon>Eurotiomycetidae</taxon>
        <taxon>Onygenales</taxon>
        <taxon>Nannizziopsiaceae</taxon>
        <taxon>Emydomyces</taxon>
    </lineage>
</organism>
<evidence type="ECO:0000313" key="3">
    <source>
        <dbReference type="Proteomes" id="UP001219355"/>
    </source>
</evidence>
<sequence>MRVIRSTKRASTSGSLRFRPQASWVVPIRGINANRFAHSEASEQEESRPHDKHDREPHCSESASFAKEFDERVPSNKARPTLSEAYQHSGIDAKHPKRPPKEELSAEDSQKMERQEDDVKRHNEDIERRYDRAINQVSDKGEIGTLNTEVKDTGHIKGE</sequence>
<dbReference type="Proteomes" id="UP001219355">
    <property type="component" value="Chromosome 1"/>
</dbReference>
<gene>
    <name evidence="2" type="ORF">PRK78_000531</name>
</gene>
<dbReference type="AlphaFoldDB" id="A0AAF0DB87"/>
<feature type="compositionally biased region" description="Basic and acidic residues" evidence="1">
    <location>
        <begin position="37"/>
        <end position="59"/>
    </location>
</feature>
<proteinExistence type="predicted"/>
<protein>
    <submittedName>
        <fullName evidence="2">Uncharacterized protein</fullName>
    </submittedName>
</protein>